<dbReference type="Gramene" id="TraesPARA_EIv1.0_0131540.1">
    <property type="protein sequence ID" value="TraesPARA_EIv1.0_0131540.1.CDS1"/>
    <property type="gene ID" value="TraesPARA_EIv1.0_0131540"/>
</dbReference>
<evidence type="ECO:0008006" key="4">
    <source>
        <dbReference type="Google" id="ProtNLM"/>
    </source>
</evidence>
<feature type="transmembrane region" description="Helical" evidence="1">
    <location>
        <begin position="35"/>
        <end position="58"/>
    </location>
</feature>
<dbReference type="Gramene" id="TraesLDM1B03G00227150.1">
    <property type="protein sequence ID" value="TraesLDM1B03G00227150.1.CDS1"/>
    <property type="gene ID" value="TraesLDM1B03G00227150"/>
</dbReference>
<organism evidence="2">
    <name type="scientific">Triticum aestivum</name>
    <name type="common">Wheat</name>
    <dbReference type="NCBI Taxonomy" id="4565"/>
    <lineage>
        <taxon>Eukaryota</taxon>
        <taxon>Viridiplantae</taxon>
        <taxon>Streptophyta</taxon>
        <taxon>Embryophyta</taxon>
        <taxon>Tracheophyta</taxon>
        <taxon>Spermatophyta</taxon>
        <taxon>Magnoliopsida</taxon>
        <taxon>Liliopsida</taxon>
        <taxon>Poales</taxon>
        <taxon>Poaceae</taxon>
        <taxon>BOP clade</taxon>
        <taxon>Pooideae</taxon>
        <taxon>Triticodae</taxon>
        <taxon>Triticeae</taxon>
        <taxon>Triticinae</taxon>
        <taxon>Triticum</taxon>
    </lineage>
</organism>
<dbReference type="Gramene" id="TraesROB_scaffold_1158745_01G000100.1">
    <property type="protein sequence ID" value="TraesROB_scaffold_1158745_01G000100.1"/>
    <property type="gene ID" value="TraesROB_scaffold_1158745_01G000100"/>
</dbReference>
<dbReference type="Gramene" id="TraesNOR1B03G00230890.1">
    <property type="protein sequence ID" value="TraesNOR1B03G00230890.1.CDS1"/>
    <property type="gene ID" value="TraesNOR1B03G00230890"/>
</dbReference>
<dbReference type="Gramene" id="TraesSYM1B03G00233040.1">
    <property type="protein sequence ID" value="TraesSYM1B03G00233040.1.CDS1"/>
    <property type="gene ID" value="TraesSYM1B03G00233040"/>
</dbReference>
<reference evidence="2" key="1">
    <citation type="submission" date="2018-08" db="EMBL/GenBank/DDBJ databases">
        <authorList>
            <person name="Rossello M."/>
        </authorList>
    </citation>
    <scope>NUCLEOTIDE SEQUENCE [LARGE SCALE GENOMIC DNA]</scope>
    <source>
        <strain evidence="2">cv. Chinese Spring</strain>
    </source>
</reference>
<evidence type="ECO:0000313" key="2">
    <source>
        <dbReference type="EnsemblPlants" id="TraesCS1B02G106300.1.cds1"/>
    </source>
</evidence>
<keyword evidence="1" id="KW-1133">Transmembrane helix</keyword>
<protein>
    <recommendedName>
        <fullName evidence="4">Late embryogenesis abundant protein LEA-2 subgroup domain-containing protein</fullName>
    </recommendedName>
</protein>
<dbReference type="Gramene" id="TraesSYM1B03G00233000.1">
    <property type="protein sequence ID" value="TraesSYM1B03G00233000.1.CDS1"/>
    <property type="gene ID" value="TraesSYM1B03G00233000"/>
</dbReference>
<dbReference type="Gramene" id="TraesPARA_EIv1.0_0131590.1">
    <property type="protein sequence ID" value="TraesPARA_EIv1.0_0131590.1.CDS1"/>
    <property type="gene ID" value="TraesPARA_EIv1.0_0131590"/>
</dbReference>
<dbReference type="Gramene" id="TraesCS1B02G106300.1">
    <property type="protein sequence ID" value="TraesCS1B02G106300.1.cds1"/>
    <property type="gene ID" value="TraesCS1B02G106300"/>
</dbReference>
<dbReference type="Proteomes" id="UP000019116">
    <property type="component" value="Chromosome 1B"/>
</dbReference>
<dbReference type="Gramene" id="TraesCLE_scaffold_1174181_01G000100.1">
    <property type="protein sequence ID" value="TraesCLE_scaffold_1174181_01G000100.1"/>
    <property type="gene ID" value="TraesCLE_scaffold_1174181_01G000100"/>
</dbReference>
<dbReference type="Gramene" id="TraesLAC1B03G00230980.1">
    <property type="protein sequence ID" value="TraesLAC1B03G00230980.1.CDS1"/>
    <property type="gene ID" value="TraesLAC1B03G00230980"/>
</dbReference>
<dbReference type="OMA" id="EICADGP"/>
<dbReference type="Gramene" id="TraesRN1B0100281800.1">
    <property type="protein sequence ID" value="TraesRN1B0100281800.1"/>
    <property type="gene ID" value="TraesRN1B0100281800"/>
</dbReference>
<dbReference type="Gramene" id="TraesCS1B02G106600.1">
    <property type="protein sequence ID" value="TraesCS1B02G106600.1.cds1"/>
    <property type="gene ID" value="TraesCS1B02G106600"/>
</dbReference>
<dbReference type="Gramene" id="TraesARI1B03G00231040.1">
    <property type="protein sequence ID" value="TraesARI1B03G00231040.1.CDS1"/>
    <property type="gene ID" value="TraesARI1B03G00231040"/>
</dbReference>
<dbReference type="Gramene" id="TraesJAG1B03G00227160.1">
    <property type="protein sequence ID" value="TraesJAG1B03G00227160.1.CDS1"/>
    <property type="gene ID" value="TraesJAG1B03G00227160"/>
</dbReference>
<dbReference type="Gramene" id="TraesRN1B0100281600.1">
    <property type="protein sequence ID" value="TraesRN1B0100281600.1"/>
    <property type="gene ID" value="TraesRN1B0100281600"/>
</dbReference>
<keyword evidence="1" id="KW-0812">Transmembrane</keyword>
<dbReference type="Gramene" id="TraesJAG1B03G00227210.1">
    <property type="protein sequence ID" value="TraesJAG1B03G00227210.1.CDS1"/>
    <property type="gene ID" value="TraesJAG1B03G00227210"/>
</dbReference>
<sequence length="213" mass="23152">MAADASPDQRLPLKGAQTARTTGELRQPWMSCREVVQLVGLALLFCFLLLLGGLLLAATVPTEPEYSIAITGAEGLDPARDLRSFDRRPRLSPVFNLTVHIELLDDSYYRACIGGHQAKIAVSYGGALLAEAEGPLLPELCVGPRQGRGANITARGVDVAVPRFVRDRLAAELERSDAAFDVVVMAPRYDRQVLACKAMIGAGLRACDFQYYY</sequence>
<dbReference type="Gramene" id="TraesMAC1B03G00229850.1">
    <property type="protein sequence ID" value="TraesMAC1B03G00229850.1.CDS1"/>
    <property type="gene ID" value="TraesMAC1B03G00229850"/>
</dbReference>
<dbReference type="PANTHER" id="PTHR33994:SF21">
    <property type="entry name" value="LATE EMBRYOGENESIS ABUNDANT PROTEIN LEA-2 SUBGROUP DOMAIN-CONTAINING PROTEIN"/>
    <property type="match status" value="1"/>
</dbReference>
<evidence type="ECO:0000256" key="1">
    <source>
        <dbReference type="SAM" id="Phobius"/>
    </source>
</evidence>
<dbReference type="PANTHER" id="PTHR33994">
    <property type="entry name" value="OS04G0515000 PROTEIN"/>
    <property type="match status" value="1"/>
</dbReference>
<dbReference type="Gramene" id="TraesMAC1B03G00229800.1">
    <property type="protein sequence ID" value="TraesMAC1B03G00229800.1.CDS1"/>
    <property type="gene ID" value="TraesMAC1B03G00229800"/>
</dbReference>
<dbReference type="EnsemblPlants" id="TraesCS1B02G106300.1">
    <property type="protein sequence ID" value="TraesCS1B02G106300.1.cds1"/>
    <property type="gene ID" value="TraesCS1B02G106300"/>
</dbReference>
<proteinExistence type="predicted"/>
<dbReference type="Gramene" id="TraesSTA1B03G00225850.1">
    <property type="protein sequence ID" value="TraesSTA1B03G00225850.1.CDS1"/>
    <property type="gene ID" value="TraesSTA1B03G00225850"/>
</dbReference>
<dbReference type="Gramene" id="TraesSTA1B03G00225800.1">
    <property type="protein sequence ID" value="TraesSTA1B03G00225800.1.CDS1"/>
    <property type="gene ID" value="TraesSTA1B03G00225800"/>
</dbReference>
<keyword evidence="3" id="KW-1185">Reference proteome</keyword>
<dbReference type="EnsemblPlants" id="TraesCS1B02G106600.1">
    <property type="protein sequence ID" value="TraesCS1B02G106600.1.cds1"/>
    <property type="gene ID" value="TraesCS1B02G106600"/>
</dbReference>
<dbReference type="Gramene" id="TraesLAC1B03G00231030.1">
    <property type="protein sequence ID" value="TraesLAC1B03G00231030.1.CDS1"/>
    <property type="gene ID" value="TraesLAC1B03G00231030"/>
</dbReference>
<dbReference type="Gramene" id="TraesJUL1B03G00226600.1">
    <property type="protein sequence ID" value="TraesJUL1B03G00226600.1.CDS1"/>
    <property type="gene ID" value="TraesJUL1B03G00226600"/>
</dbReference>
<dbReference type="Gramene" id="TraesCS1B03G0287200.1">
    <property type="protein sequence ID" value="TraesCS1B03G0287200.1.CDS1"/>
    <property type="gene ID" value="TraesCS1B03G0287200"/>
</dbReference>
<dbReference type="Gramene" id="TraesCS1B03G0286600.1">
    <property type="protein sequence ID" value="TraesCS1B03G0286600.1.CDS1"/>
    <property type="gene ID" value="TraesCS1B03G0286600"/>
</dbReference>
<name>A0A1D5SNL6_WHEAT</name>
<evidence type="ECO:0000313" key="3">
    <source>
        <dbReference type="Proteomes" id="UP000019116"/>
    </source>
</evidence>
<dbReference type="Gramene" id="TraesNOR1B03G00230840.1">
    <property type="protein sequence ID" value="TraesNOR1B03G00230840.1.CDS1"/>
    <property type="gene ID" value="TraesNOR1B03G00230840"/>
</dbReference>
<dbReference type="Gramene" id="TraesWEE_scaffold_202094_01G000100.1">
    <property type="protein sequence ID" value="TraesWEE_scaffold_202094_01G000100.1"/>
    <property type="gene ID" value="TraesWEE_scaffold_202094_01G000100"/>
</dbReference>
<keyword evidence="1" id="KW-0472">Membrane</keyword>
<dbReference type="Gramene" id="TraesJUL1B03G00226650.1">
    <property type="protein sequence ID" value="TraesJUL1B03G00226650.1.CDS1"/>
    <property type="gene ID" value="TraesJUL1B03G00226650"/>
</dbReference>
<dbReference type="OrthoDB" id="686111at2759"/>
<dbReference type="AlphaFoldDB" id="A0A1D5SNL6"/>
<dbReference type="Gramene" id="TraesLDM1B03G00227200.1">
    <property type="protein sequence ID" value="TraesLDM1B03G00227200.1.CDS1"/>
    <property type="gene ID" value="TraesLDM1B03G00227200"/>
</dbReference>
<accession>A0A1D5SNL6</accession>
<reference evidence="2" key="2">
    <citation type="submission" date="2018-10" db="UniProtKB">
        <authorList>
            <consortium name="EnsemblPlants"/>
        </authorList>
    </citation>
    <scope>IDENTIFICATION</scope>
</reference>